<comment type="caution">
    <text evidence="1">The sequence shown here is derived from an EMBL/GenBank/DDBJ whole genome shotgun (WGS) entry which is preliminary data.</text>
</comment>
<organism evidence="1 2">
    <name type="scientific">Aristolochia fimbriata</name>
    <name type="common">White veined hardy Dutchman's pipe vine</name>
    <dbReference type="NCBI Taxonomy" id="158543"/>
    <lineage>
        <taxon>Eukaryota</taxon>
        <taxon>Viridiplantae</taxon>
        <taxon>Streptophyta</taxon>
        <taxon>Embryophyta</taxon>
        <taxon>Tracheophyta</taxon>
        <taxon>Spermatophyta</taxon>
        <taxon>Magnoliopsida</taxon>
        <taxon>Magnoliidae</taxon>
        <taxon>Piperales</taxon>
        <taxon>Aristolochiaceae</taxon>
        <taxon>Aristolochia</taxon>
    </lineage>
</organism>
<protein>
    <recommendedName>
        <fullName evidence="3">F-box protein</fullName>
    </recommendedName>
</protein>
<dbReference type="InterPro" id="IPR036047">
    <property type="entry name" value="F-box-like_dom_sf"/>
</dbReference>
<reference evidence="1 2" key="1">
    <citation type="submission" date="2021-07" db="EMBL/GenBank/DDBJ databases">
        <title>The Aristolochia fimbriata genome: insights into angiosperm evolution, floral development and chemical biosynthesis.</title>
        <authorList>
            <person name="Jiao Y."/>
        </authorList>
    </citation>
    <scope>NUCLEOTIDE SEQUENCE [LARGE SCALE GENOMIC DNA]</scope>
    <source>
        <strain evidence="1">IBCAS-2021</strain>
        <tissue evidence="1">Leaf</tissue>
    </source>
</reference>
<evidence type="ECO:0000313" key="2">
    <source>
        <dbReference type="Proteomes" id="UP000825729"/>
    </source>
</evidence>
<proteinExistence type="predicted"/>
<dbReference type="PANTHER" id="PTHR35546">
    <property type="entry name" value="F-BOX PROTEIN INTERACTION DOMAIN PROTEIN-RELATED"/>
    <property type="match status" value="1"/>
</dbReference>
<dbReference type="InterPro" id="IPR055290">
    <property type="entry name" value="At3g26010-like"/>
</dbReference>
<name>A0AAV7E2K8_ARIFI</name>
<evidence type="ECO:0000313" key="1">
    <source>
        <dbReference type="EMBL" id="KAG9442813.1"/>
    </source>
</evidence>
<dbReference type="EMBL" id="JAINDJ010000007">
    <property type="protein sequence ID" value="KAG9442813.1"/>
    <property type="molecule type" value="Genomic_DNA"/>
</dbReference>
<sequence length="286" mass="32214">MEILLRVSKKSRCRCKRVSKEWLNLIISAKSSSLYSSSTTTTTWGLVFKQLDGSMTFCRLDEQGRLTVDDSLLFSYAEDSRSPYTIGSCNGLLYFCGSVGRDLGFKIRYFLDNPVTKQSSMLPELPILEDKPDLRPAGLGLTFDDDDIDASNINNWKLVAFLQDHPNPRPSIKSRGLTISVFDSRRWAWKKTRPARFTDDSDPLAIASIPPCTFRLGASSIHIDGALHWVWNSCLVLYYFKTWSFRSLSNYLMLIIGIRKEFCGNLKVAASTIVTFVLNKDSASGS</sequence>
<dbReference type="AlphaFoldDB" id="A0AAV7E2K8"/>
<gene>
    <name evidence="1" type="ORF">H6P81_018667</name>
</gene>
<keyword evidence="2" id="KW-1185">Reference proteome</keyword>
<dbReference type="PANTHER" id="PTHR35546:SF25">
    <property type="entry name" value="F-BOX DOMAIN-CONTAINING PROTEIN"/>
    <property type="match status" value="1"/>
</dbReference>
<dbReference type="Proteomes" id="UP000825729">
    <property type="component" value="Unassembled WGS sequence"/>
</dbReference>
<accession>A0AAV7E2K8</accession>
<dbReference type="SUPFAM" id="SSF81383">
    <property type="entry name" value="F-box domain"/>
    <property type="match status" value="1"/>
</dbReference>
<evidence type="ECO:0008006" key="3">
    <source>
        <dbReference type="Google" id="ProtNLM"/>
    </source>
</evidence>